<keyword evidence="2" id="KW-1185">Reference proteome</keyword>
<accession>A0A4Y2IVU1</accession>
<dbReference type="AlphaFoldDB" id="A0A4Y2IVU1"/>
<dbReference type="EMBL" id="BGPR01002983">
    <property type="protein sequence ID" value="GBM82021.1"/>
    <property type="molecule type" value="Genomic_DNA"/>
</dbReference>
<organism evidence="1 2">
    <name type="scientific">Araneus ventricosus</name>
    <name type="common">Orbweaver spider</name>
    <name type="synonym">Epeira ventricosa</name>
    <dbReference type="NCBI Taxonomy" id="182803"/>
    <lineage>
        <taxon>Eukaryota</taxon>
        <taxon>Metazoa</taxon>
        <taxon>Ecdysozoa</taxon>
        <taxon>Arthropoda</taxon>
        <taxon>Chelicerata</taxon>
        <taxon>Arachnida</taxon>
        <taxon>Araneae</taxon>
        <taxon>Araneomorphae</taxon>
        <taxon>Entelegynae</taxon>
        <taxon>Araneoidea</taxon>
        <taxon>Araneidae</taxon>
        <taxon>Araneus</taxon>
    </lineage>
</organism>
<dbReference type="Proteomes" id="UP000499080">
    <property type="component" value="Unassembled WGS sequence"/>
</dbReference>
<name>A0A4Y2IVU1_ARAVE</name>
<evidence type="ECO:0000313" key="2">
    <source>
        <dbReference type="Proteomes" id="UP000499080"/>
    </source>
</evidence>
<proteinExistence type="predicted"/>
<sequence length="102" mass="11585">MVQPATDPHIRRIFCAMGSRTWDTPALKPRFLSLGHRDPTAGDLMLTVGTSTSFQILGFANSSLWVSFKTLCKRHYCSCVNELQYRFNNAFVYRGNGMLQHV</sequence>
<reference evidence="1 2" key="1">
    <citation type="journal article" date="2019" name="Sci. Rep.">
        <title>Orb-weaving spider Araneus ventricosus genome elucidates the spidroin gene catalogue.</title>
        <authorList>
            <person name="Kono N."/>
            <person name="Nakamura H."/>
            <person name="Ohtoshi R."/>
            <person name="Moran D.A.P."/>
            <person name="Shinohara A."/>
            <person name="Yoshida Y."/>
            <person name="Fujiwara M."/>
            <person name="Mori M."/>
            <person name="Tomita M."/>
            <person name="Arakawa K."/>
        </authorList>
    </citation>
    <scope>NUCLEOTIDE SEQUENCE [LARGE SCALE GENOMIC DNA]</scope>
</reference>
<gene>
    <name evidence="1" type="ORF">AVEN_94173_1</name>
</gene>
<protein>
    <submittedName>
        <fullName evidence="1">Uncharacterized protein</fullName>
    </submittedName>
</protein>
<comment type="caution">
    <text evidence="1">The sequence shown here is derived from an EMBL/GenBank/DDBJ whole genome shotgun (WGS) entry which is preliminary data.</text>
</comment>
<evidence type="ECO:0000313" key="1">
    <source>
        <dbReference type="EMBL" id="GBM82021.1"/>
    </source>
</evidence>